<feature type="transmembrane region" description="Helical" evidence="5">
    <location>
        <begin position="246"/>
        <end position="264"/>
    </location>
</feature>
<protein>
    <recommendedName>
        <fullName evidence="6">Exonuclease domain-containing protein</fullName>
    </recommendedName>
</protein>
<organism evidence="7 8">
    <name type="scientific">Parelaphostrongylus tenuis</name>
    <name type="common">Meningeal worm</name>
    <dbReference type="NCBI Taxonomy" id="148309"/>
    <lineage>
        <taxon>Eukaryota</taxon>
        <taxon>Metazoa</taxon>
        <taxon>Ecdysozoa</taxon>
        <taxon>Nematoda</taxon>
        <taxon>Chromadorea</taxon>
        <taxon>Rhabditida</taxon>
        <taxon>Rhabditina</taxon>
        <taxon>Rhabditomorpha</taxon>
        <taxon>Strongyloidea</taxon>
        <taxon>Metastrongylidae</taxon>
        <taxon>Parelaphostrongylus</taxon>
    </lineage>
</organism>
<dbReference type="GO" id="GO:0000175">
    <property type="term" value="F:3'-5'-RNA exonuclease activity"/>
    <property type="evidence" value="ECO:0007669"/>
    <property type="project" value="InterPro"/>
</dbReference>
<reference evidence="7" key="1">
    <citation type="submission" date="2021-06" db="EMBL/GenBank/DDBJ databases">
        <title>Parelaphostrongylus tenuis whole genome reference sequence.</title>
        <authorList>
            <person name="Garwood T.J."/>
            <person name="Larsen P.A."/>
            <person name="Fountain-Jones N.M."/>
            <person name="Garbe J.R."/>
            <person name="Macchietto M.G."/>
            <person name="Kania S.A."/>
            <person name="Gerhold R.W."/>
            <person name="Richards J.E."/>
            <person name="Wolf T.M."/>
        </authorList>
    </citation>
    <scope>NUCLEOTIDE SEQUENCE</scope>
    <source>
        <strain evidence="7">MNPRO001-30</strain>
        <tissue evidence="7">Meninges</tissue>
    </source>
</reference>
<keyword evidence="5" id="KW-0472">Membrane</keyword>
<comment type="caution">
    <text evidence="7">The sequence shown here is derived from an EMBL/GenBank/DDBJ whole genome shotgun (WGS) entry which is preliminary data.</text>
</comment>
<dbReference type="InterPro" id="IPR036397">
    <property type="entry name" value="RNaseH_sf"/>
</dbReference>
<dbReference type="PANTHER" id="PTHR11046:SF0">
    <property type="entry name" value="OLIGORIBONUCLEASE, MITOCHONDRIAL"/>
    <property type="match status" value="1"/>
</dbReference>
<feature type="domain" description="Exonuclease" evidence="6">
    <location>
        <begin position="186"/>
        <end position="242"/>
    </location>
</feature>
<evidence type="ECO:0000256" key="1">
    <source>
        <dbReference type="ARBA" id="ARBA00009921"/>
    </source>
</evidence>
<dbReference type="InterPro" id="IPR013520">
    <property type="entry name" value="Ribonucl_H"/>
</dbReference>
<dbReference type="GO" id="GO:0003676">
    <property type="term" value="F:nucleic acid binding"/>
    <property type="evidence" value="ECO:0007669"/>
    <property type="project" value="InterPro"/>
</dbReference>
<gene>
    <name evidence="7" type="ORF">KIN20_031848</name>
</gene>
<dbReference type="Proteomes" id="UP001196413">
    <property type="component" value="Unassembled WGS sequence"/>
</dbReference>
<keyword evidence="8" id="KW-1185">Reference proteome</keyword>
<dbReference type="PANTHER" id="PTHR11046">
    <property type="entry name" value="OLIGORIBONUCLEASE, MITOCHONDRIAL"/>
    <property type="match status" value="1"/>
</dbReference>
<name>A0AAD5WI16_PARTN</name>
<dbReference type="InterPro" id="IPR022894">
    <property type="entry name" value="Oligoribonuclease"/>
</dbReference>
<keyword evidence="4" id="KW-0269">Exonuclease</keyword>
<feature type="transmembrane region" description="Helical" evidence="5">
    <location>
        <begin position="103"/>
        <end position="126"/>
    </location>
</feature>
<evidence type="ECO:0000256" key="5">
    <source>
        <dbReference type="SAM" id="Phobius"/>
    </source>
</evidence>
<feature type="domain" description="Exonuclease" evidence="6">
    <location>
        <begin position="19"/>
        <end position="92"/>
    </location>
</feature>
<evidence type="ECO:0000256" key="4">
    <source>
        <dbReference type="ARBA" id="ARBA00022839"/>
    </source>
</evidence>
<comment type="similarity">
    <text evidence="1">Belongs to the oligoribonuclease family.</text>
</comment>
<dbReference type="Gene3D" id="3.30.420.10">
    <property type="entry name" value="Ribonuclease H-like superfamily/Ribonuclease H"/>
    <property type="match status" value="1"/>
</dbReference>
<keyword evidence="5" id="KW-0812">Transmembrane</keyword>
<accession>A0AAD5WI16</accession>
<keyword evidence="2" id="KW-0540">Nuclease</keyword>
<keyword evidence="3" id="KW-0378">Hydrolase</keyword>
<dbReference type="CDD" id="cd06135">
    <property type="entry name" value="Orn"/>
    <property type="match status" value="1"/>
</dbReference>
<evidence type="ECO:0000313" key="7">
    <source>
        <dbReference type="EMBL" id="KAJ1370178.1"/>
    </source>
</evidence>
<dbReference type="SUPFAM" id="SSF53098">
    <property type="entry name" value="Ribonuclease H-like"/>
    <property type="match status" value="2"/>
</dbReference>
<dbReference type="InterPro" id="IPR012337">
    <property type="entry name" value="RNaseH-like_sf"/>
</dbReference>
<proteinExistence type="inferred from homology"/>
<dbReference type="AlphaFoldDB" id="A0AAD5WI16"/>
<evidence type="ECO:0000256" key="3">
    <source>
        <dbReference type="ARBA" id="ARBA00022801"/>
    </source>
</evidence>
<sequence>MLSIVRRMSQMVGKMGRLVWIDCEMTGLDHEKQTLVEIAVILTDKDLNIIAEGPDIVINQPEEVLDNMEDWSRKTFAENGLLSKIRESKIDMKQAEDMDSSRFLIVLVAVNCFTPSSLCLLASSVISEAMRRLDAPSPRRTGTKSSLSQVLCVARKFVRWYVIILPTWDGMVPLQRGTILDFLANETVKQACPLAGNSVHLDRRFIAKYMPRLDKHLHYRIVDVSTIKEITRMNILKTMPNLRTGLFMILLTGILSIVSGCGVVPAGQASTRTFTVTGFTLPVAMVHTGDAAIRARLSNIASSRGAVQALVNRLVMQTVFDVLESQGRSALLPDAVISSILGQLTINITYEPLECKKAALKPAEDTQDPTDDQCIIVSNTVTGICTKQMAGARGRAE</sequence>
<evidence type="ECO:0000256" key="2">
    <source>
        <dbReference type="ARBA" id="ARBA00022722"/>
    </source>
</evidence>
<dbReference type="EMBL" id="JAHQIW010006747">
    <property type="protein sequence ID" value="KAJ1370178.1"/>
    <property type="molecule type" value="Genomic_DNA"/>
</dbReference>
<keyword evidence="5" id="KW-1133">Transmembrane helix</keyword>
<evidence type="ECO:0000259" key="6">
    <source>
        <dbReference type="Pfam" id="PF00929"/>
    </source>
</evidence>
<evidence type="ECO:0000313" key="8">
    <source>
        <dbReference type="Proteomes" id="UP001196413"/>
    </source>
</evidence>
<dbReference type="Pfam" id="PF00929">
    <property type="entry name" value="RNase_T"/>
    <property type="match status" value="2"/>
</dbReference>